<dbReference type="AlphaFoldDB" id="A0A918V6P1"/>
<evidence type="ECO:0000256" key="1">
    <source>
        <dbReference type="SAM" id="MobiDB-lite"/>
    </source>
</evidence>
<reference evidence="2" key="1">
    <citation type="journal article" date="2014" name="Int. J. Syst. Evol. Microbiol.">
        <title>Complete genome sequence of Corynebacterium casei LMG S-19264T (=DSM 44701T), isolated from a smear-ripened cheese.</title>
        <authorList>
            <consortium name="US DOE Joint Genome Institute (JGI-PGF)"/>
            <person name="Walter F."/>
            <person name="Albersmeier A."/>
            <person name="Kalinowski J."/>
            <person name="Ruckert C."/>
        </authorList>
    </citation>
    <scope>NUCLEOTIDE SEQUENCE</scope>
    <source>
        <strain evidence="2">JCM 4834</strain>
    </source>
</reference>
<organism evidence="2 3">
    <name type="scientific">Streptomyces subrutilus</name>
    <dbReference type="NCBI Taxonomy" id="36818"/>
    <lineage>
        <taxon>Bacteria</taxon>
        <taxon>Bacillati</taxon>
        <taxon>Actinomycetota</taxon>
        <taxon>Actinomycetes</taxon>
        <taxon>Kitasatosporales</taxon>
        <taxon>Streptomycetaceae</taxon>
        <taxon>Streptomyces</taxon>
    </lineage>
</organism>
<protein>
    <submittedName>
        <fullName evidence="2">Uncharacterized protein</fullName>
    </submittedName>
</protein>
<dbReference type="Proteomes" id="UP000634660">
    <property type="component" value="Unassembled WGS sequence"/>
</dbReference>
<accession>A0A918V6P1</accession>
<proteinExistence type="predicted"/>
<sequence length="75" mass="8074">MSSSVTPASRAAWTVARDSARSLSPYRADIPMQPRPSGKTAGPVVPSRRRGAGSEEGEGGEGFGFVVMRREWHDE</sequence>
<evidence type="ECO:0000313" key="2">
    <source>
        <dbReference type="EMBL" id="GGZ74292.1"/>
    </source>
</evidence>
<dbReference type="EMBL" id="BMVX01000013">
    <property type="protein sequence ID" value="GGZ74292.1"/>
    <property type="molecule type" value="Genomic_DNA"/>
</dbReference>
<name>A0A918V6P1_9ACTN</name>
<gene>
    <name evidence="2" type="ORF">GCM10010371_37560</name>
</gene>
<reference evidence="2" key="2">
    <citation type="submission" date="2020-09" db="EMBL/GenBank/DDBJ databases">
        <authorList>
            <person name="Sun Q."/>
            <person name="Ohkuma M."/>
        </authorList>
    </citation>
    <scope>NUCLEOTIDE SEQUENCE</scope>
    <source>
        <strain evidence="2">JCM 4834</strain>
    </source>
</reference>
<comment type="caution">
    <text evidence="2">The sequence shown here is derived from an EMBL/GenBank/DDBJ whole genome shotgun (WGS) entry which is preliminary data.</text>
</comment>
<feature type="region of interest" description="Disordered" evidence="1">
    <location>
        <begin position="1"/>
        <end position="62"/>
    </location>
</feature>
<evidence type="ECO:0000313" key="3">
    <source>
        <dbReference type="Proteomes" id="UP000634660"/>
    </source>
</evidence>